<name>A0AAU9DNR8_9LACO</name>
<dbReference type="Proteomes" id="UP001321804">
    <property type="component" value="Chromosome"/>
</dbReference>
<dbReference type="EMBL" id="AP026801">
    <property type="protein sequence ID" value="BDR57394.1"/>
    <property type="molecule type" value="Genomic_DNA"/>
</dbReference>
<evidence type="ECO:0000313" key="4">
    <source>
        <dbReference type="Proteomes" id="UP001321804"/>
    </source>
</evidence>
<keyword evidence="1" id="KW-0472">Membrane</keyword>
<organism evidence="3 4">
    <name type="scientific">Xylocopilactobacillus apis</name>
    <dbReference type="NCBI Taxonomy" id="2932183"/>
    <lineage>
        <taxon>Bacteria</taxon>
        <taxon>Bacillati</taxon>
        <taxon>Bacillota</taxon>
        <taxon>Bacilli</taxon>
        <taxon>Lactobacillales</taxon>
        <taxon>Lactobacillaceae</taxon>
        <taxon>Xylocopilactobacillus</taxon>
    </lineage>
</organism>
<evidence type="ECO:0000259" key="2">
    <source>
        <dbReference type="Pfam" id="PF11127"/>
    </source>
</evidence>
<dbReference type="RefSeq" id="WP_345784985.1">
    <property type="nucleotide sequence ID" value="NZ_AP026801.1"/>
</dbReference>
<gene>
    <name evidence="3" type="ORF">KIMC2_19560</name>
</gene>
<evidence type="ECO:0000313" key="3">
    <source>
        <dbReference type="EMBL" id="BDR57394.1"/>
    </source>
</evidence>
<dbReference type="KEGG" id="xak:KIMC2_19560"/>
<keyword evidence="1" id="KW-1133">Transmembrane helix</keyword>
<dbReference type="Pfam" id="PF11127">
    <property type="entry name" value="YgaP-like_TM"/>
    <property type="match status" value="1"/>
</dbReference>
<keyword evidence="4" id="KW-1185">Reference proteome</keyword>
<evidence type="ECO:0000256" key="1">
    <source>
        <dbReference type="SAM" id="Phobius"/>
    </source>
</evidence>
<feature type="transmembrane region" description="Helical" evidence="1">
    <location>
        <begin position="7"/>
        <end position="27"/>
    </location>
</feature>
<dbReference type="AlphaFoldDB" id="A0AAU9DNR8"/>
<feature type="transmembrane region" description="Helical" evidence="1">
    <location>
        <begin position="33"/>
        <end position="56"/>
    </location>
</feature>
<feature type="domain" description="Inner membrane protein YgaP-like transmembrane" evidence="2">
    <location>
        <begin position="1"/>
        <end position="64"/>
    </location>
</feature>
<keyword evidence="1" id="KW-0812">Transmembrane</keyword>
<accession>A0AAU9DNR8</accession>
<protein>
    <recommendedName>
        <fullName evidence="2">Inner membrane protein YgaP-like transmembrane domain-containing protein</fullName>
    </recommendedName>
</protein>
<dbReference type="InterPro" id="IPR021309">
    <property type="entry name" value="YgaP-like_TM"/>
</dbReference>
<reference evidence="3 4" key="1">
    <citation type="journal article" date="2023" name="Microbiol. Spectr.">
        <title>Symbiosis of Carpenter Bees with Uncharacterized Lactic Acid Bacteria Showing NAD Auxotrophy.</title>
        <authorList>
            <person name="Kawasaki S."/>
            <person name="Ozawa K."/>
            <person name="Mori T."/>
            <person name="Yamamoto A."/>
            <person name="Ito M."/>
            <person name="Ohkuma M."/>
            <person name="Sakamoto M."/>
            <person name="Matsutani M."/>
        </authorList>
    </citation>
    <scope>NUCLEOTIDE SEQUENCE [LARGE SCALE GENOMIC DNA]</scope>
    <source>
        <strain evidence="3 4">KimC2</strain>
    </source>
</reference>
<proteinExistence type="predicted"/>
<sequence length="64" mass="7225">MKKNVGTIDSIIRIIIGLALLSLFYFLKGNLRFIALIGFFPLITGLTRRCLLYKLFGISSCKTK</sequence>